<reference evidence="2 3" key="1">
    <citation type="submission" date="2020-08" db="EMBL/GenBank/DDBJ databases">
        <title>Sequencing the genomes of 1000 actinobacteria strains.</title>
        <authorList>
            <person name="Klenk H.-P."/>
        </authorList>
    </citation>
    <scope>NUCLEOTIDE SEQUENCE [LARGE SCALE GENOMIC DNA]</scope>
    <source>
        <strain evidence="2 3">DSM 45258</strain>
    </source>
</reference>
<dbReference type="GO" id="GO:0046872">
    <property type="term" value="F:metal ion binding"/>
    <property type="evidence" value="ECO:0007669"/>
    <property type="project" value="InterPro"/>
</dbReference>
<dbReference type="AlphaFoldDB" id="A0A839RK85"/>
<sequence length="199" mass="21646">MSPIADRYRKHADAFEAKVAGTPPDAWERPSPCEGWTARDVVRHIVDMHAVMVRPLGQQLSPAPSVDEDPLSAFKSARGDVERLLNDDEVAATEITSPAGSMTVENHVDRVVSDDMVLHGWDLARATNQDDTMDQDDVDRIWAGTSALPPQLLDQMRTPGAFGPGVVVFGPEVKVPGDAPLQARLLGMIGRDPHWTPPS</sequence>
<dbReference type="RefSeq" id="WP_064440873.1">
    <property type="nucleotide sequence ID" value="NZ_BDDI01000010.1"/>
</dbReference>
<dbReference type="Gene3D" id="1.20.120.450">
    <property type="entry name" value="dinb family like domain"/>
    <property type="match status" value="1"/>
</dbReference>
<dbReference type="Pfam" id="PF11716">
    <property type="entry name" value="MDMPI_N"/>
    <property type="match status" value="1"/>
</dbReference>
<proteinExistence type="predicted"/>
<evidence type="ECO:0000313" key="2">
    <source>
        <dbReference type="EMBL" id="MBB3036719.1"/>
    </source>
</evidence>
<dbReference type="InterPro" id="IPR017520">
    <property type="entry name" value="CHP03086"/>
</dbReference>
<dbReference type="Proteomes" id="UP000567922">
    <property type="component" value="Unassembled WGS sequence"/>
</dbReference>
<gene>
    <name evidence="2" type="ORF">FHU29_001153</name>
</gene>
<dbReference type="NCBIfam" id="TIGR03086">
    <property type="entry name" value="TIGR03086 family metal-binding protein"/>
    <property type="match status" value="1"/>
</dbReference>
<dbReference type="InterPro" id="IPR017517">
    <property type="entry name" value="Maleyloyr_isom"/>
</dbReference>
<organism evidence="2 3">
    <name type="scientific">Hoyosella altamirensis</name>
    <dbReference type="NCBI Taxonomy" id="616997"/>
    <lineage>
        <taxon>Bacteria</taxon>
        <taxon>Bacillati</taxon>
        <taxon>Actinomycetota</taxon>
        <taxon>Actinomycetes</taxon>
        <taxon>Mycobacteriales</taxon>
        <taxon>Hoyosellaceae</taxon>
        <taxon>Hoyosella</taxon>
    </lineage>
</organism>
<dbReference type="SUPFAM" id="SSF109854">
    <property type="entry name" value="DinB/YfiT-like putative metalloenzymes"/>
    <property type="match status" value="1"/>
</dbReference>
<keyword evidence="3" id="KW-1185">Reference proteome</keyword>
<dbReference type="NCBIfam" id="TIGR03083">
    <property type="entry name" value="maleylpyruvate isomerase family mycothiol-dependent enzyme"/>
    <property type="match status" value="1"/>
</dbReference>
<protein>
    <submittedName>
        <fullName evidence="2">Uncharacterized protein (TIGR03086 family)</fullName>
    </submittedName>
</protein>
<feature type="domain" description="Mycothiol-dependent maleylpyruvate isomerase metal-binding" evidence="1">
    <location>
        <begin position="9"/>
        <end position="124"/>
    </location>
</feature>
<evidence type="ECO:0000313" key="3">
    <source>
        <dbReference type="Proteomes" id="UP000567922"/>
    </source>
</evidence>
<dbReference type="EMBL" id="JACHWS010000001">
    <property type="protein sequence ID" value="MBB3036719.1"/>
    <property type="molecule type" value="Genomic_DNA"/>
</dbReference>
<accession>A0A839RK85</accession>
<evidence type="ECO:0000259" key="1">
    <source>
        <dbReference type="Pfam" id="PF11716"/>
    </source>
</evidence>
<dbReference type="InterPro" id="IPR034660">
    <property type="entry name" value="DinB/YfiT-like"/>
</dbReference>
<dbReference type="OrthoDB" id="5185819at2"/>
<dbReference type="InterPro" id="IPR024344">
    <property type="entry name" value="MDMPI_metal-binding"/>
</dbReference>
<comment type="caution">
    <text evidence="2">The sequence shown here is derived from an EMBL/GenBank/DDBJ whole genome shotgun (WGS) entry which is preliminary data.</text>
</comment>
<name>A0A839RK85_9ACTN</name>